<gene>
    <name evidence="3" type="ORF">THTE_1322</name>
</gene>
<comment type="subcellular location">
    <subcellularLocation>
        <location evidence="1">Bacterial microcompartment</location>
    </subcellularLocation>
</comment>
<protein>
    <submittedName>
        <fullName evidence="3">Ethanolamine utilization protein EutN-like protein</fullName>
    </submittedName>
</protein>
<dbReference type="AlphaFoldDB" id="A0A286RD84"/>
<reference evidence="3 4" key="1">
    <citation type="journal article" name="Front. Microbiol.">
        <title>Sugar Metabolism of the First Thermophilic Planctomycete Thermogutta terrifontis: Comparative Genomic and Transcriptomic Approaches.</title>
        <authorList>
            <person name="Elcheninov A.G."/>
            <person name="Menzel P."/>
            <person name="Gudbergsdottir S.R."/>
            <person name="Slesarev A.I."/>
            <person name="Kadnikov V.V."/>
            <person name="Krogh A."/>
            <person name="Bonch-Osmolovskaya E.A."/>
            <person name="Peng X."/>
            <person name="Kublanov I.V."/>
        </authorList>
    </citation>
    <scope>NUCLEOTIDE SEQUENCE [LARGE SCALE GENOMIC DNA]</scope>
    <source>
        <strain evidence="3 4">R1</strain>
    </source>
</reference>
<evidence type="ECO:0000256" key="1">
    <source>
        <dbReference type="ARBA" id="ARBA00024322"/>
    </source>
</evidence>
<evidence type="ECO:0000313" key="4">
    <source>
        <dbReference type="Proteomes" id="UP000215086"/>
    </source>
</evidence>
<dbReference type="PROSITE" id="PS51932">
    <property type="entry name" value="BMV"/>
    <property type="match status" value="1"/>
</dbReference>
<keyword evidence="2" id="KW-1283">Bacterial microcompartment</keyword>
<name>A0A286RD84_9BACT</name>
<dbReference type="InterPro" id="IPR036677">
    <property type="entry name" value="EutN_CcmL_sf"/>
</dbReference>
<dbReference type="KEGG" id="ttf:THTE_1322"/>
<dbReference type="SUPFAM" id="SSF159133">
    <property type="entry name" value="EutN/CcmL-like"/>
    <property type="match status" value="1"/>
</dbReference>
<dbReference type="Pfam" id="PF03319">
    <property type="entry name" value="EutN_CcmL"/>
    <property type="match status" value="1"/>
</dbReference>
<evidence type="ECO:0000256" key="2">
    <source>
        <dbReference type="ARBA" id="ARBA00024446"/>
    </source>
</evidence>
<dbReference type="GO" id="GO:0031469">
    <property type="term" value="C:bacterial microcompartment"/>
    <property type="evidence" value="ECO:0007669"/>
    <property type="project" value="UniProtKB-SubCell"/>
</dbReference>
<dbReference type="PANTHER" id="PTHR36539">
    <property type="entry name" value="ETHANOLAMINE UTILIZATION PROTEIN EUTN"/>
    <property type="match status" value="1"/>
</dbReference>
<dbReference type="Proteomes" id="UP000215086">
    <property type="component" value="Chromosome"/>
</dbReference>
<dbReference type="Gene3D" id="2.40.50.220">
    <property type="entry name" value="EutN/Ccml"/>
    <property type="match status" value="1"/>
</dbReference>
<sequence length="67" mass="7020">MKGWKLLLVQPLAADGVSPDGDPVLVVDHLGAGRGDLVIVSSDGKHTQTIIGDPHTPVRWSVIGIVD</sequence>
<dbReference type="EMBL" id="CP018477">
    <property type="protein sequence ID" value="ASV73924.1"/>
    <property type="molecule type" value="Genomic_DNA"/>
</dbReference>
<proteinExistence type="predicted"/>
<dbReference type="InterPro" id="IPR004992">
    <property type="entry name" value="EutN_CcmL"/>
</dbReference>
<accession>A0A286RD84</accession>
<organism evidence="3 4">
    <name type="scientific">Thermogutta terrifontis</name>
    <dbReference type="NCBI Taxonomy" id="1331910"/>
    <lineage>
        <taxon>Bacteria</taxon>
        <taxon>Pseudomonadati</taxon>
        <taxon>Planctomycetota</taxon>
        <taxon>Planctomycetia</taxon>
        <taxon>Pirellulales</taxon>
        <taxon>Thermoguttaceae</taxon>
        <taxon>Thermogutta</taxon>
    </lineage>
</organism>
<evidence type="ECO:0000313" key="3">
    <source>
        <dbReference type="EMBL" id="ASV73924.1"/>
    </source>
</evidence>
<keyword evidence="4" id="KW-1185">Reference proteome</keyword>